<dbReference type="Gene3D" id="3.40.50.1820">
    <property type="entry name" value="alpha/beta hydrolase"/>
    <property type="match status" value="1"/>
</dbReference>
<dbReference type="GO" id="GO:0004252">
    <property type="term" value="F:serine-type endopeptidase activity"/>
    <property type="evidence" value="ECO:0007669"/>
    <property type="project" value="TreeGrafter"/>
</dbReference>
<dbReference type="InterPro" id="IPR001375">
    <property type="entry name" value="Peptidase_S9_cat"/>
</dbReference>
<dbReference type="PANTHER" id="PTHR42776:SF27">
    <property type="entry name" value="DIPEPTIDYL PEPTIDASE FAMILY MEMBER 6"/>
    <property type="match status" value="1"/>
</dbReference>
<sequence length="611" mass="64171">MTPQPTTAPAWEARFRAGHVSLPDWAQDAPDRACVVATHDGVRQVHSHDVATGALAVATNRPAGTTDASISADGAWLWWFDDDAGDEHGVWRRQVFATGPDGGATGVETPLDLPAAYSAGLLLGPGEVVVTGSSDDDGTRVHAFAVGASPTDVPAAGRLLYSHEEDAGVAALSHDGARVAVEHSERGDNRHPALRVLRVADGGTVADLDDGEGLGLGAVAFAPRDGDPRLLVQHERSGRPELLVWDVETGATTLLDLGLPGDVADADWYPDGEALLVAVDHEARTRLYRHDLATGTTAPVGPTDGTVSSAGVRPDGDVWFGWSSAAAPRSVRSAGTDAVLLAAPGEAAPPSVDVEDVWVDGPGGRVHALLRRPSGIARDAGPLPVVVEVHGGPTWHESDSFAPDLAAWVDHGFAVLTVNYRGSTGYGSAWRDALEVKVGFTELEDVAAVHAALVEQGVVDPARSVLAGASWGGYLTLLGLGTQPERWTLGVAGVPVADYVAAYEDEMEGLKAFDRSLFGGSPQEVPEAYRVSSPLTYVDDVVAPVLVLAGENDPRCPIRQVENYLAALEARDGAPAVETYRYEAGHGSYADDERIAQMRVQLDFVLRHVAV</sequence>
<dbReference type="Gene3D" id="2.120.10.30">
    <property type="entry name" value="TolB, C-terminal domain"/>
    <property type="match status" value="1"/>
</dbReference>
<dbReference type="OrthoDB" id="255603at2"/>
<keyword evidence="1" id="KW-0378">Hydrolase</keyword>
<dbReference type="EMBL" id="RHPJ01000001">
    <property type="protein sequence ID" value="TGO06580.1"/>
    <property type="molecule type" value="Genomic_DNA"/>
</dbReference>
<accession>A0A4Z1E5I2</accession>
<organism evidence="3 4">
    <name type="scientific">Serinibacter arcticus</name>
    <dbReference type="NCBI Taxonomy" id="1655435"/>
    <lineage>
        <taxon>Bacteria</taxon>
        <taxon>Bacillati</taxon>
        <taxon>Actinomycetota</taxon>
        <taxon>Actinomycetes</taxon>
        <taxon>Micrococcales</taxon>
        <taxon>Beutenbergiaceae</taxon>
        <taxon>Serinibacter</taxon>
    </lineage>
</organism>
<dbReference type="InterPro" id="IPR029058">
    <property type="entry name" value="AB_hydrolase_fold"/>
</dbReference>
<dbReference type="SUPFAM" id="SSF53474">
    <property type="entry name" value="alpha/beta-Hydrolases"/>
    <property type="match status" value="1"/>
</dbReference>
<proteinExistence type="predicted"/>
<evidence type="ECO:0000256" key="1">
    <source>
        <dbReference type="ARBA" id="ARBA00022801"/>
    </source>
</evidence>
<evidence type="ECO:0000313" key="4">
    <source>
        <dbReference type="Proteomes" id="UP000297318"/>
    </source>
</evidence>
<feature type="domain" description="Peptidase S9 prolyl oligopeptidase catalytic" evidence="2">
    <location>
        <begin position="405"/>
        <end position="609"/>
    </location>
</feature>
<evidence type="ECO:0000259" key="2">
    <source>
        <dbReference type="Pfam" id="PF00326"/>
    </source>
</evidence>
<gene>
    <name evidence="3" type="ORF">SERN_0772</name>
</gene>
<dbReference type="InterPro" id="IPR011042">
    <property type="entry name" value="6-blade_b-propeller_TolB-like"/>
</dbReference>
<dbReference type="RefSeq" id="WP_135848753.1">
    <property type="nucleotide sequence ID" value="NZ_RHPJ01000001.1"/>
</dbReference>
<keyword evidence="4" id="KW-1185">Reference proteome</keyword>
<name>A0A4Z1E5I2_9MICO</name>
<dbReference type="Pfam" id="PF00326">
    <property type="entry name" value="Peptidase_S9"/>
    <property type="match status" value="1"/>
</dbReference>
<dbReference type="PANTHER" id="PTHR42776">
    <property type="entry name" value="SERINE PEPTIDASE S9 FAMILY MEMBER"/>
    <property type="match status" value="1"/>
</dbReference>
<dbReference type="GO" id="GO:0006508">
    <property type="term" value="P:proteolysis"/>
    <property type="evidence" value="ECO:0007669"/>
    <property type="project" value="InterPro"/>
</dbReference>
<evidence type="ECO:0000313" key="3">
    <source>
        <dbReference type="EMBL" id="TGO06580.1"/>
    </source>
</evidence>
<dbReference type="AlphaFoldDB" id="A0A4Z1E5I2"/>
<reference evidence="3 4" key="1">
    <citation type="submission" date="2018-11" db="EMBL/GenBank/DDBJ databases">
        <title>Complete genome sequencing of the Actinobacteria Serinibacter sp. K3-2.</title>
        <authorList>
            <person name="Rakitin A.L."/>
            <person name="Beletsky A.V."/>
            <person name="Mardanov A.V."/>
            <person name="Ravin N.V."/>
            <person name="Gromova A.S."/>
            <person name="Filippova S.N."/>
            <person name="Gal'Chenko V.F."/>
        </authorList>
    </citation>
    <scope>NUCLEOTIDE SEQUENCE [LARGE SCALE GENOMIC DNA]</scope>
    <source>
        <strain evidence="3 4">K3-2</strain>
    </source>
</reference>
<protein>
    <submittedName>
        <fullName evidence="3">Putative peptidase</fullName>
    </submittedName>
</protein>
<dbReference type="SUPFAM" id="SSF82171">
    <property type="entry name" value="DPP6 N-terminal domain-like"/>
    <property type="match status" value="1"/>
</dbReference>
<dbReference type="Proteomes" id="UP000297318">
    <property type="component" value="Unassembled WGS sequence"/>
</dbReference>
<comment type="caution">
    <text evidence="3">The sequence shown here is derived from an EMBL/GenBank/DDBJ whole genome shotgun (WGS) entry which is preliminary data.</text>
</comment>